<evidence type="ECO:0000256" key="2">
    <source>
        <dbReference type="ARBA" id="ARBA00011255"/>
    </source>
</evidence>
<keyword evidence="9" id="KW-1185">Reference proteome</keyword>
<dbReference type="Pfam" id="PF07195">
    <property type="entry name" value="FliD_C"/>
    <property type="match status" value="1"/>
</dbReference>
<dbReference type="GO" id="GO:0005576">
    <property type="term" value="C:extracellular region"/>
    <property type="evidence" value="ECO:0007669"/>
    <property type="project" value="UniProtKB-SubCell"/>
</dbReference>
<comment type="similarity">
    <text evidence="1 5">Belongs to the FliD family.</text>
</comment>
<dbReference type="AlphaFoldDB" id="G9WR95"/>
<evidence type="ECO:0000256" key="3">
    <source>
        <dbReference type="ARBA" id="ARBA00023054"/>
    </source>
</evidence>
<accession>G9WR95</accession>
<comment type="caution">
    <text evidence="8">The sequence shown here is derived from an EMBL/GenBank/DDBJ whole genome shotgun (WGS) entry which is preliminary data.</text>
</comment>
<comment type="subunit">
    <text evidence="2 5">Homopentamer.</text>
</comment>
<keyword evidence="5" id="KW-0964">Secreted</keyword>
<organism evidence="8 9">
    <name type="scientific">Oribacterium asaccharolyticum ACB7</name>
    <dbReference type="NCBI Taxonomy" id="796944"/>
    <lineage>
        <taxon>Bacteria</taxon>
        <taxon>Bacillati</taxon>
        <taxon>Bacillota</taxon>
        <taxon>Clostridia</taxon>
        <taxon>Lachnospirales</taxon>
        <taxon>Lachnospiraceae</taxon>
        <taxon>Oribacterium</taxon>
    </lineage>
</organism>
<dbReference type="EMBL" id="AFZD01000003">
    <property type="protein sequence ID" value="EHL14282.1"/>
    <property type="molecule type" value="Genomic_DNA"/>
</dbReference>
<sequence>MAGLSTSATSSSGLGNTSLRGFGGMASGLDRDALIEQMSRGTQTKLTKARQETTQIEWKRDAFRELADKTIEFQDDFLSFASPTSVKSEELYESNVVDVRGDAAAAKYITASGASDMTKNLKISAVTKLATAESIVSDVKGSVSAIRSGISADALAGAKTVKTSNLEGKTLEFGNYTTKGIFNQKASFTFPSSYKDDDGKTVEIDYTGDKQKLVNDLNKAAKQKNVQLGENKDLKFKYNQGANPGEDFISIEGSSDYVIKKESTALEALGYRAGAPGSTPTGTGSAAYGLSLDNFNAGTAAEHKFSKASVQESGFLDYLKDTKLTVSHSGKSREVSILTDAQKQDIETRFVGNDSTTNQNRLDAVAQAMQKNIDKEFGAGKIKVDSSTGSLSFNSANGKDTVSVNSSDQTVRSNLGIEKGASNRVSLESSIMSSLDKLGLDSFAGNKAGLDEALSHLTINGKEIKGITSDSTVSDMLKKINDADAGVKASYMQGSGRFVLIHSETGSGRSIDLGDASDANNVANKIFGATAGGGGEVNHGQDAEIVYNYGNGINEVLTSSSNTFNIDGMTITASGKFGVELDSSGNAVTKPDGSYNFDSSKTVSFSSKANVEKATASMKKFVEKYNELITSLNDHVKTRKEKGYDPLTDEQKKQLSQTSIDNWEKKAKQGILYGESSVRNFKFSMDRVMTNAINDLQKAGLKYEDMEKAGISMSSDVHDGGKLVFDEEKFKKAMETNPETVKKIMSGHNGSKGFAKVVEEAMTPYATRYASRNGGSYGELVKEGGSNKVTLKNTSTTVYQALKENNDKIEKLKTLLSTEQDRYLKQFSQLEKLISKMNTQSSYLSGLS</sequence>
<evidence type="ECO:0000259" key="7">
    <source>
        <dbReference type="Pfam" id="PF07195"/>
    </source>
</evidence>
<name>G9WR95_9FIRM</name>
<dbReference type="PANTHER" id="PTHR30288:SF0">
    <property type="entry name" value="FLAGELLAR HOOK-ASSOCIATED PROTEIN 2"/>
    <property type="match status" value="1"/>
</dbReference>
<dbReference type="Proteomes" id="UP000003527">
    <property type="component" value="Unassembled WGS sequence"/>
</dbReference>
<evidence type="ECO:0000256" key="5">
    <source>
        <dbReference type="RuleBase" id="RU362066"/>
    </source>
</evidence>
<dbReference type="InterPro" id="IPR010809">
    <property type="entry name" value="FliD_C"/>
</dbReference>
<reference evidence="8 9" key="1">
    <citation type="submission" date="2011-08" db="EMBL/GenBank/DDBJ databases">
        <title>The Genome Sequence of Oribacterium sp. ACB7.</title>
        <authorList>
            <consortium name="The Broad Institute Genome Sequencing Platform"/>
            <person name="Earl A."/>
            <person name="Ward D."/>
            <person name="Feldgarden M."/>
            <person name="Gevers D."/>
            <person name="Sizova M."/>
            <person name="Hazen A."/>
            <person name="Epstein S."/>
            <person name="Young S.K."/>
            <person name="Zeng Q."/>
            <person name="Gargeya S."/>
            <person name="Fitzgerald M."/>
            <person name="Haas B."/>
            <person name="Abouelleil A."/>
            <person name="Alvarado L."/>
            <person name="Arachchi H.M."/>
            <person name="Berlin A."/>
            <person name="Brown A."/>
            <person name="Chapman S.B."/>
            <person name="Chen Z."/>
            <person name="Dunbar C."/>
            <person name="Freedman E."/>
            <person name="Gearin G."/>
            <person name="Gellesch M."/>
            <person name="Goldberg J."/>
            <person name="Griggs A."/>
            <person name="Gujja S."/>
            <person name="Heiman D."/>
            <person name="Howarth C."/>
            <person name="Larson L."/>
            <person name="Lui A."/>
            <person name="MacDonald P.J.P."/>
            <person name="Montmayeur A."/>
            <person name="Murphy C."/>
            <person name="Neiman D."/>
            <person name="Pearson M."/>
            <person name="Priest M."/>
            <person name="Roberts A."/>
            <person name="Saif S."/>
            <person name="Shea T."/>
            <person name="Shenoy N."/>
            <person name="Sisk P."/>
            <person name="Stolte C."/>
            <person name="Sykes S."/>
            <person name="Wortman J."/>
            <person name="Nusbaum C."/>
            <person name="Birren B."/>
        </authorList>
    </citation>
    <scope>NUCLEOTIDE SEQUENCE [LARGE SCALE GENOMIC DNA]</scope>
    <source>
        <strain evidence="8 9">ACB7</strain>
    </source>
</reference>
<gene>
    <name evidence="8" type="ORF">HMPREF9624_01611</name>
</gene>
<dbReference type="HOGENOM" id="CLU_015182_0_0_9"/>
<evidence type="ECO:0000313" key="8">
    <source>
        <dbReference type="EMBL" id="EHL14282.1"/>
    </source>
</evidence>
<dbReference type="PATRIC" id="fig|796944.3.peg.112"/>
<dbReference type="Pfam" id="PF02465">
    <property type="entry name" value="FliD_N"/>
    <property type="match status" value="1"/>
</dbReference>
<dbReference type="GO" id="GO:0007155">
    <property type="term" value="P:cell adhesion"/>
    <property type="evidence" value="ECO:0007669"/>
    <property type="project" value="InterPro"/>
</dbReference>
<comment type="subcellular location">
    <subcellularLocation>
        <location evidence="5">Secreted</location>
    </subcellularLocation>
    <subcellularLocation>
        <location evidence="5">Bacterial flagellum</location>
    </subcellularLocation>
</comment>
<feature type="domain" description="Flagellar hook-associated protein 2 N-terminal" evidence="6">
    <location>
        <begin position="27"/>
        <end position="132"/>
    </location>
</feature>
<keyword evidence="4 5" id="KW-0975">Bacterial flagellum</keyword>
<keyword evidence="3" id="KW-0175">Coiled coil</keyword>
<dbReference type="GO" id="GO:0009421">
    <property type="term" value="C:bacterial-type flagellum filament cap"/>
    <property type="evidence" value="ECO:0007669"/>
    <property type="project" value="InterPro"/>
</dbReference>
<dbReference type="GO" id="GO:0071973">
    <property type="term" value="P:bacterial-type flagellum-dependent cell motility"/>
    <property type="evidence" value="ECO:0007669"/>
    <property type="project" value="TreeGrafter"/>
</dbReference>
<evidence type="ECO:0000313" key="9">
    <source>
        <dbReference type="Proteomes" id="UP000003527"/>
    </source>
</evidence>
<dbReference type="InterPro" id="IPR040026">
    <property type="entry name" value="FliD"/>
</dbReference>
<proteinExistence type="inferred from homology"/>
<protein>
    <recommendedName>
        <fullName evidence="5">Flagellar hook-associated protein 2</fullName>
        <shortName evidence="5">HAP2</shortName>
    </recommendedName>
    <alternativeName>
        <fullName evidence="5">Flagellar cap protein</fullName>
    </alternativeName>
</protein>
<evidence type="ECO:0000259" key="6">
    <source>
        <dbReference type="Pfam" id="PF02465"/>
    </source>
</evidence>
<comment type="function">
    <text evidence="5">Required for morphogenesis and for the elongation of the flagellar filament by facilitating polymerization of the flagellin monomers at the tip of growing filament. Forms a capping structure, which prevents flagellin subunits (transported through the central channel of the flagellum) from leaking out without polymerization at the distal end.</text>
</comment>
<evidence type="ECO:0000256" key="4">
    <source>
        <dbReference type="ARBA" id="ARBA00023143"/>
    </source>
</evidence>
<feature type="domain" description="Flagellar hook-associated protein 2 C-terminal" evidence="7">
    <location>
        <begin position="540"/>
        <end position="838"/>
    </location>
</feature>
<dbReference type="PANTHER" id="PTHR30288">
    <property type="entry name" value="FLAGELLAR CAP/ASSEMBLY PROTEIN FLID"/>
    <property type="match status" value="1"/>
</dbReference>
<evidence type="ECO:0000256" key="1">
    <source>
        <dbReference type="ARBA" id="ARBA00009764"/>
    </source>
</evidence>
<dbReference type="RefSeq" id="WP_009537355.1">
    <property type="nucleotide sequence ID" value="NZ_JH414506.1"/>
</dbReference>
<dbReference type="GO" id="GO:0009424">
    <property type="term" value="C:bacterial-type flagellum hook"/>
    <property type="evidence" value="ECO:0007669"/>
    <property type="project" value="UniProtKB-UniRule"/>
</dbReference>
<dbReference type="InterPro" id="IPR003481">
    <property type="entry name" value="FliD_N"/>
</dbReference>